<comment type="caution">
    <text evidence="2">The sequence shown here is derived from an EMBL/GenBank/DDBJ whole genome shotgun (WGS) entry which is preliminary data.</text>
</comment>
<evidence type="ECO:0000313" key="3">
    <source>
        <dbReference type="Proteomes" id="UP000478892"/>
    </source>
</evidence>
<gene>
    <name evidence="2" type="ORF">GO984_13605</name>
</gene>
<dbReference type="Pfam" id="PF10124">
    <property type="entry name" value="Mu-like_gpT"/>
    <property type="match status" value="1"/>
</dbReference>
<evidence type="ECO:0000313" key="2">
    <source>
        <dbReference type="EMBL" id="MVO16849.1"/>
    </source>
</evidence>
<dbReference type="EMBL" id="WQLV01000008">
    <property type="protein sequence ID" value="MVO16849.1"/>
    <property type="molecule type" value="Genomic_DNA"/>
</dbReference>
<evidence type="ECO:0000259" key="1">
    <source>
        <dbReference type="Pfam" id="PF10124"/>
    </source>
</evidence>
<protein>
    <recommendedName>
        <fullName evidence="1">Bacteriophage Mu GpT domain-containing protein</fullName>
    </recommendedName>
</protein>
<feature type="domain" description="Bacteriophage Mu GpT" evidence="1">
    <location>
        <begin position="8"/>
        <end position="295"/>
    </location>
</feature>
<sequence>MQITTSTLQAIRAGFKTSFKGGLDQASSQYERIATVVPSTTSEETYGWLGKMPNMREWVGERHVHGISEHSYTVKNKDYELTIGVGKNAIKDDKLGIFAPMFEEMGRSTKAHPDQLVFSLLKNGFTTECYDGQNFFDTDHPVLDEHGEKTTIANTDGGAGASWYLLATNRALKPIIYQEREKPQFVALDDPTNPQVFSNKEFVYGVDGRSNVGFGYWQMAWGSKQALDAAHYETARAAILGMKGDYGRPLGITPNLLVVSPALEGAANRLMKNDQINGSDNEWKGTAEVMVVPWLA</sequence>
<keyword evidence="3" id="KW-1185">Reference proteome</keyword>
<dbReference type="Proteomes" id="UP000478892">
    <property type="component" value="Unassembled WGS sequence"/>
</dbReference>
<dbReference type="AlphaFoldDB" id="A0A6L6WIR2"/>
<organism evidence="2 3">
    <name type="scientific">Parasedimentitalea huanghaiensis</name>
    <dbReference type="NCBI Taxonomy" id="2682100"/>
    <lineage>
        <taxon>Bacteria</taxon>
        <taxon>Pseudomonadati</taxon>
        <taxon>Pseudomonadota</taxon>
        <taxon>Alphaproteobacteria</taxon>
        <taxon>Rhodobacterales</taxon>
        <taxon>Paracoccaceae</taxon>
        <taxon>Parasedimentitalea</taxon>
    </lineage>
</organism>
<name>A0A6L6WIR2_9RHOB</name>
<dbReference type="InterPro" id="IPR018774">
    <property type="entry name" value="Phage_Mu_GpT"/>
</dbReference>
<dbReference type="RefSeq" id="WP_157023074.1">
    <property type="nucleotide sequence ID" value="NZ_WQLV01000008.1"/>
</dbReference>
<accession>A0A6L6WIR2</accession>
<proteinExistence type="predicted"/>
<reference evidence="2 3" key="1">
    <citation type="submission" date="2019-12" db="EMBL/GenBank/DDBJ databases">
        <authorList>
            <person name="Zhang Y.-J."/>
        </authorList>
    </citation>
    <scope>NUCLEOTIDE SEQUENCE [LARGE SCALE GENOMIC DNA]</scope>
    <source>
        <strain evidence="2 3">CY05</strain>
    </source>
</reference>